<feature type="binding site" evidence="8">
    <location>
        <position position="96"/>
    </location>
    <ligand>
        <name>Zn(2+)</name>
        <dbReference type="ChEBI" id="CHEBI:29105"/>
    </ligand>
</feature>
<evidence type="ECO:0000313" key="11">
    <source>
        <dbReference type="Proteomes" id="UP000321827"/>
    </source>
</evidence>
<dbReference type="GO" id="GO:0006729">
    <property type="term" value="P:tetrahydrobiopterin biosynthetic process"/>
    <property type="evidence" value="ECO:0007669"/>
    <property type="project" value="TreeGrafter"/>
</dbReference>
<dbReference type="InterPro" id="IPR001474">
    <property type="entry name" value="GTP_CycHdrlase_I"/>
</dbReference>
<comment type="pathway">
    <text evidence="2 8">Cofactor biosynthesis; 7,8-dihydroneopterin triphosphate biosynthesis; 7,8-dihydroneopterin triphosphate from GTP: step 1/1.</text>
</comment>
<keyword evidence="7 8" id="KW-0342">GTP-binding</keyword>
<dbReference type="GO" id="GO:0003934">
    <property type="term" value="F:GTP cyclohydrolase I activity"/>
    <property type="evidence" value="ECO:0007669"/>
    <property type="project" value="UniProtKB-UniRule"/>
</dbReference>
<feature type="binding site" evidence="8">
    <location>
        <position position="93"/>
    </location>
    <ligand>
        <name>Zn(2+)</name>
        <dbReference type="ChEBI" id="CHEBI:29105"/>
    </ligand>
</feature>
<dbReference type="Proteomes" id="UP000321827">
    <property type="component" value="Unassembled WGS sequence"/>
</dbReference>
<reference evidence="10 11" key="1">
    <citation type="submission" date="2019-07" db="EMBL/GenBank/DDBJ databases">
        <title>Whole genome shotgun sequence of Oceanithermus desulfurans NBRC 100063.</title>
        <authorList>
            <person name="Hosoyama A."/>
            <person name="Uohara A."/>
            <person name="Ohji S."/>
            <person name="Ichikawa N."/>
        </authorList>
    </citation>
    <scope>NUCLEOTIDE SEQUENCE [LARGE SCALE GENOMIC DNA]</scope>
    <source>
        <strain evidence="10 11">NBRC 100063</strain>
    </source>
</reference>
<dbReference type="OrthoDB" id="9801207at2"/>
<dbReference type="EC" id="3.5.4.16" evidence="8"/>
<dbReference type="UniPathway" id="UPA00848">
    <property type="reaction ID" value="UER00151"/>
</dbReference>
<evidence type="ECO:0000256" key="3">
    <source>
        <dbReference type="ARBA" id="ARBA00008085"/>
    </source>
</evidence>
<dbReference type="GO" id="GO:0005525">
    <property type="term" value="F:GTP binding"/>
    <property type="evidence" value="ECO:0007669"/>
    <property type="project" value="UniProtKB-KW"/>
</dbReference>
<protein>
    <recommendedName>
        <fullName evidence="8">GTP cyclohydrolase 1</fullName>
        <ecNumber evidence="8">3.5.4.16</ecNumber>
    </recommendedName>
    <alternativeName>
        <fullName evidence="8">GTP cyclohydrolase I</fullName>
        <shortName evidence="8">GTP-CH-I</shortName>
    </alternativeName>
</protein>
<dbReference type="GO" id="GO:0046654">
    <property type="term" value="P:tetrahydrofolate biosynthetic process"/>
    <property type="evidence" value="ECO:0007669"/>
    <property type="project" value="UniProtKB-UniRule"/>
</dbReference>
<evidence type="ECO:0000256" key="2">
    <source>
        <dbReference type="ARBA" id="ARBA00005080"/>
    </source>
</evidence>
<name>A0A511RGF6_9DEIN</name>
<dbReference type="SUPFAM" id="SSF55620">
    <property type="entry name" value="Tetrahydrobiopterin biosynthesis enzymes-like"/>
    <property type="match status" value="1"/>
</dbReference>
<feature type="binding site" evidence="8">
    <location>
        <position position="164"/>
    </location>
    <ligand>
        <name>Zn(2+)</name>
        <dbReference type="ChEBI" id="CHEBI:29105"/>
    </ligand>
</feature>
<dbReference type="InterPro" id="IPR018234">
    <property type="entry name" value="GTP_CycHdrlase_I_CS"/>
</dbReference>
<dbReference type="PROSITE" id="PS00859">
    <property type="entry name" value="GTP_CYCLOHYDROL_1_1"/>
    <property type="match status" value="1"/>
</dbReference>
<evidence type="ECO:0000256" key="1">
    <source>
        <dbReference type="ARBA" id="ARBA00001052"/>
    </source>
</evidence>
<dbReference type="PANTHER" id="PTHR11109:SF7">
    <property type="entry name" value="GTP CYCLOHYDROLASE 1"/>
    <property type="match status" value="1"/>
</dbReference>
<dbReference type="InterPro" id="IPR020602">
    <property type="entry name" value="GTP_CycHdrlase_I_dom"/>
</dbReference>
<evidence type="ECO:0000256" key="8">
    <source>
        <dbReference type="HAMAP-Rule" id="MF_00223"/>
    </source>
</evidence>
<dbReference type="InterPro" id="IPR043133">
    <property type="entry name" value="GTP-CH-I_C/QueF"/>
</dbReference>
<dbReference type="Pfam" id="PF01227">
    <property type="entry name" value="GTP_cyclohydroI"/>
    <property type="match status" value="1"/>
</dbReference>
<dbReference type="GO" id="GO:0008270">
    <property type="term" value="F:zinc ion binding"/>
    <property type="evidence" value="ECO:0007669"/>
    <property type="project" value="UniProtKB-UniRule"/>
</dbReference>
<keyword evidence="8" id="KW-0862">Zinc</keyword>
<evidence type="ECO:0000256" key="4">
    <source>
        <dbReference type="ARBA" id="ARBA00022563"/>
    </source>
</evidence>
<evidence type="ECO:0000256" key="5">
    <source>
        <dbReference type="ARBA" id="ARBA00022741"/>
    </source>
</evidence>
<evidence type="ECO:0000256" key="7">
    <source>
        <dbReference type="ARBA" id="ARBA00023134"/>
    </source>
</evidence>
<dbReference type="PANTHER" id="PTHR11109">
    <property type="entry name" value="GTP CYCLOHYDROLASE I"/>
    <property type="match status" value="1"/>
</dbReference>
<keyword evidence="6 8" id="KW-0378">Hydrolase</keyword>
<dbReference type="Gene3D" id="1.10.286.10">
    <property type="match status" value="1"/>
</dbReference>
<keyword evidence="4 8" id="KW-0554">One-carbon metabolism</keyword>
<dbReference type="RefSeq" id="WP_147144861.1">
    <property type="nucleotide sequence ID" value="NZ_BJXN01000001.1"/>
</dbReference>
<comment type="similarity">
    <text evidence="3 8">Belongs to the GTP cyclohydrolase I family.</text>
</comment>
<comment type="catalytic activity">
    <reaction evidence="1 8">
        <text>GTP + H2O = 7,8-dihydroneopterin 3'-triphosphate + formate + H(+)</text>
        <dbReference type="Rhea" id="RHEA:17473"/>
        <dbReference type="ChEBI" id="CHEBI:15377"/>
        <dbReference type="ChEBI" id="CHEBI:15378"/>
        <dbReference type="ChEBI" id="CHEBI:15740"/>
        <dbReference type="ChEBI" id="CHEBI:37565"/>
        <dbReference type="ChEBI" id="CHEBI:58462"/>
        <dbReference type="EC" id="3.5.4.16"/>
    </reaction>
</comment>
<proteinExistence type="inferred from homology"/>
<gene>
    <name evidence="8 10" type="primary">folE</name>
    <name evidence="10" type="ORF">ODE01S_01680</name>
</gene>
<dbReference type="HAMAP" id="MF_00223">
    <property type="entry name" value="FolE"/>
    <property type="match status" value="1"/>
</dbReference>
<sequence>MKKRIELEDTGMTFETAYDLEAMSRLARSWLEQIGEDPDREGLVDTPGRVARAWAFLTRGYQQSLEEVINGAIFEAEGSEMVVVKGIEFYSMCEHHLLPFFGQVHIGYIPGGKILGLSKFARLVDMYARRLQLQERLATQIAGALMQVLEPRGVGVVVEGAHLCMMMRGVEKQHSTTVTSAMRGVFQEDLKTREEFLALLRSQP</sequence>
<evidence type="ECO:0000259" key="9">
    <source>
        <dbReference type="Pfam" id="PF01227"/>
    </source>
</evidence>
<dbReference type="EMBL" id="BJXN01000001">
    <property type="protein sequence ID" value="GEM88734.1"/>
    <property type="molecule type" value="Genomic_DNA"/>
</dbReference>
<dbReference type="NCBIfam" id="NF006826">
    <property type="entry name" value="PRK09347.1-3"/>
    <property type="match status" value="1"/>
</dbReference>
<dbReference type="InterPro" id="IPR043134">
    <property type="entry name" value="GTP-CH-I_N"/>
</dbReference>
<dbReference type="GO" id="GO:0006730">
    <property type="term" value="P:one-carbon metabolic process"/>
    <property type="evidence" value="ECO:0007669"/>
    <property type="project" value="UniProtKB-UniRule"/>
</dbReference>
<comment type="subunit">
    <text evidence="8">Homopolymer.</text>
</comment>
<dbReference type="NCBIfam" id="NF006825">
    <property type="entry name" value="PRK09347.1-2"/>
    <property type="match status" value="1"/>
</dbReference>
<dbReference type="GO" id="GO:0005737">
    <property type="term" value="C:cytoplasm"/>
    <property type="evidence" value="ECO:0007669"/>
    <property type="project" value="TreeGrafter"/>
</dbReference>
<feature type="domain" description="GTP cyclohydrolase I" evidence="9">
    <location>
        <begin position="26"/>
        <end position="200"/>
    </location>
</feature>
<comment type="caution">
    <text evidence="10">The sequence shown here is derived from an EMBL/GenBank/DDBJ whole genome shotgun (WGS) entry which is preliminary data.</text>
</comment>
<evidence type="ECO:0000313" key="10">
    <source>
        <dbReference type="EMBL" id="GEM88734.1"/>
    </source>
</evidence>
<organism evidence="10 11">
    <name type="scientific">Oceanithermus desulfurans NBRC 100063</name>
    <dbReference type="NCBI Taxonomy" id="1227550"/>
    <lineage>
        <taxon>Bacteria</taxon>
        <taxon>Thermotogati</taxon>
        <taxon>Deinococcota</taxon>
        <taxon>Deinococci</taxon>
        <taxon>Thermales</taxon>
        <taxon>Thermaceae</taxon>
        <taxon>Oceanithermus</taxon>
    </lineage>
</organism>
<dbReference type="AlphaFoldDB" id="A0A511RGF6"/>
<dbReference type="FunFam" id="3.30.1130.10:FF:000012">
    <property type="entry name" value="GTP cyclohydrolase 1"/>
    <property type="match status" value="1"/>
</dbReference>
<keyword evidence="8" id="KW-0479">Metal-binding</keyword>
<evidence type="ECO:0000256" key="6">
    <source>
        <dbReference type="ARBA" id="ARBA00022801"/>
    </source>
</evidence>
<dbReference type="NCBIfam" id="TIGR00063">
    <property type="entry name" value="folE"/>
    <property type="match status" value="1"/>
</dbReference>
<keyword evidence="5 8" id="KW-0547">Nucleotide-binding</keyword>
<accession>A0A511RGF6</accession>
<dbReference type="Gene3D" id="3.30.1130.10">
    <property type="match status" value="1"/>
</dbReference>